<reference evidence="3" key="1">
    <citation type="journal article" date="2021" name="Open Biol.">
        <title>Shared evolutionary footprints suggest mitochondrial oxidative damage underlies multiple complex I losses in fungi.</title>
        <authorList>
            <person name="Schikora-Tamarit M.A."/>
            <person name="Marcet-Houben M."/>
            <person name="Nosek J."/>
            <person name="Gabaldon T."/>
        </authorList>
    </citation>
    <scope>NUCLEOTIDE SEQUENCE</scope>
    <source>
        <strain evidence="3">CBS6075</strain>
    </source>
</reference>
<dbReference type="OrthoDB" id="284184at2759"/>
<sequence length="286" mass="31257">MAPSPASPAAPAAPSPASSAPFGYINDIFYRADGHHNPRKMLLLHGYPTSSLMFRTLIPRLAHRYHLVAPDLPGFGFSRQPGPHTFASIAAAIVAFVDALAWDKFELYVFDYGAPTGFRLLLAHPERIARIVTQNGNMYEEGLGAEFWAPVRELWAGTDGAAELLRGIVADKASTDAQYLDGATRPVDPAPAVLDHALLLRDLDAQVALFRDYASNVALYPQFQRAVREHRVPVLAVWGQNDAIFVPAGAHAFRRDAPDCRVVLLPAGHFALETHAAEIAHEILRE</sequence>
<dbReference type="GeneID" id="70233301"/>
<dbReference type="GO" id="GO:0004301">
    <property type="term" value="F:epoxide hydrolase activity"/>
    <property type="evidence" value="ECO:0007669"/>
    <property type="project" value="TreeGrafter"/>
</dbReference>
<dbReference type="InterPro" id="IPR000073">
    <property type="entry name" value="AB_hydrolase_1"/>
</dbReference>
<proteinExistence type="predicted"/>
<dbReference type="PANTHER" id="PTHR42977:SF3">
    <property type="entry name" value="AB HYDROLASE-1 DOMAIN-CONTAINING PROTEIN"/>
    <property type="match status" value="1"/>
</dbReference>
<feature type="domain" description="AB hydrolase-1" evidence="2">
    <location>
        <begin position="41"/>
        <end position="275"/>
    </location>
</feature>
<dbReference type="PRINTS" id="PR00412">
    <property type="entry name" value="EPOXHYDRLASE"/>
</dbReference>
<protein>
    <recommendedName>
        <fullName evidence="2">AB hydrolase-1 domain-containing protein</fullName>
    </recommendedName>
</protein>
<dbReference type="PANTHER" id="PTHR42977">
    <property type="entry name" value="HYDROLASE-RELATED"/>
    <property type="match status" value="1"/>
</dbReference>
<dbReference type="InterPro" id="IPR029058">
    <property type="entry name" value="AB_hydrolase_fold"/>
</dbReference>
<gene>
    <name evidence="3" type="ORF">OGAPHI_001333</name>
</gene>
<dbReference type="RefSeq" id="XP_046063475.1">
    <property type="nucleotide sequence ID" value="XM_046202083.1"/>
</dbReference>
<reference evidence="3" key="2">
    <citation type="submission" date="2021-01" db="EMBL/GenBank/DDBJ databases">
        <authorList>
            <person name="Schikora-Tamarit M.A."/>
        </authorList>
    </citation>
    <scope>NUCLEOTIDE SEQUENCE</scope>
    <source>
        <strain evidence="3">CBS6075</strain>
    </source>
</reference>
<accession>A0A9P8PC11</accession>
<evidence type="ECO:0000313" key="4">
    <source>
        <dbReference type="Proteomes" id="UP000769157"/>
    </source>
</evidence>
<dbReference type="InterPro" id="IPR000639">
    <property type="entry name" value="Epox_hydrolase-like"/>
</dbReference>
<evidence type="ECO:0000259" key="2">
    <source>
        <dbReference type="Pfam" id="PF00561"/>
    </source>
</evidence>
<dbReference type="Gene3D" id="3.40.50.1820">
    <property type="entry name" value="alpha/beta hydrolase"/>
    <property type="match status" value="1"/>
</dbReference>
<dbReference type="Pfam" id="PF00561">
    <property type="entry name" value="Abhydrolase_1"/>
    <property type="match status" value="1"/>
</dbReference>
<organism evidence="3 4">
    <name type="scientific">Ogataea philodendri</name>
    <dbReference type="NCBI Taxonomy" id="1378263"/>
    <lineage>
        <taxon>Eukaryota</taxon>
        <taxon>Fungi</taxon>
        <taxon>Dikarya</taxon>
        <taxon>Ascomycota</taxon>
        <taxon>Saccharomycotina</taxon>
        <taxon>Pichiomycetes</taxon>
        <taxon>Pichiales</taxon>
        <taxon>Pichiaceae</taxon>
        <taxon>Ogataea</taxon>
    </lineage>
</organism>
<dbReference type="EMBL" id="JAEUBE010000137">
    <property type="protein sequence ID" value="KAH3669212.1"/>
    <property type="molecule type" value="Genomic_DNA"/>
</dbReference>
<name>A0A9P8PC11_9ASCO</name>
<comment type="caution">
    <text evidence="3">The sequence shown here is derived from an EMBL/GenBank/DDBJ whole genome shotgun (WGS) entry which is preliminary data.</text>
</comment>
<evidence type="ECO:0000256" key="1">
    <source>
        <dbReference type="ARBA" id="ARBA00022801"/>
    </source>
</evidence>
<keyword evidence="4" id="KW-1185">Reference proteome</keyword>
<dbReference type="InterPro" id="IPR051340">
    <property type="entry name" value="Haloalkane_dehalogenase"/>
</dbReference>
<dbReference type="AlphaFoldDB" id="A0A9P8PC11"/>
<dbReference type="SUPFAM" id="SSF53474">
    <property type="entry name" value="alpha/beta-Hydrolases"/>
    <property type="match status" value="1"/>
</dbReference>
<dbReference type="PRINTS" id="PR00111">
    <property type="entry name" value="ABHYDROLASE"/>
</dbReference>
<keyword evidence="1" id="KW-0378">Hydrolase</keyword>
<dbReference type="Proteomes" id="UP000769157">
    <property type="component" value="Unassembled WGS sequence"/>
</dbReference>
<evidence type="ECO:0000313" key="3">
    <source>
        <dbReference type="EMBL" id="KAH3669212.1"/>
    </source>
</evidence>